<keyword evidence="1" id="KW-0175">Coiled coil</keyword>
<feature type="region of interest" description="Disordered" evidence="2">
    <location>
        <begin position="1"/>
        <end position="24"/>
    </location>
</feature>
<dbReference type="STRING" id="39966.A0A369JXP8"/>
<protein>
    <submittedName>
        <fullName evidence="3">Uncharacterized protein</fullName>
    </submittedName>
</protein>
<name>A0A369JXP8_HYPMA</name>
<feature type="region of interest" description="Disordered" evidence="2">
    <location>
        <begin position="336"/>
        <end position="361"/>
    </location>
</feature>
<evidence type="ECO:0000256" key="1">
    <source>
        <dbReference type="SAM" id="Coils"/>
    </source>
</evidence>
<dbReference type="InParanoid" id="A0A369JXP8"/>
<proteinExistence type="predicted"/>
<dbReference type="OrthoDB" id="6474464at2759"/>
<keyword evidence="4" id="KW-1185">Reference proteome</keyword>
<evidence type="ECO:0000313" key="3">
    <source>
        <dbReference type="EMBL" id="RDB25317.1"/>
    </source>
</evidence>
<evidence type="ECO:0000256" key="2">
    <source>
        <dbReference type="SAM" id="MobiDB-lite"/>
    </source>
</evidence>
<accession>A0A369JXP8</accession>
<dbReference type="EMBL" id="LUEZ02000041">
    <property type="protein sequence ID" value="RDB25317.1"/>
    <property type="molecule type" value="Genomic_DNA"/>
</dbReference>
<evidence type="ECO:0000313" key="4">
    <source>
        <dbReference type="Proteomes" id="UP000076154"/>
    </source>
</evidence>
<reference evidence="3" key="1">
    <citation type="submission" date="2018-04" db="EMBL/GenBank/DDBJ databases">
        <title>Whole genome sequencing of Hypsizygus marmoreus.</title>
        <authorList>
            <person name="Choi I.-G."/>
            <person name="Min B."/>
            <person name="Kim J.-G."/>
            <person name="Kim S."/>
            <person name="Oh Y.-L."/>
            <person name="Kong W.-S."/>
            <person name="Park H."/>
            <person name="Jeong J."/>
            <person name="Song E.-S."/>
        </authorList>
    </citation>
    <scope>NUCLEOTIDE SEQUENCE [LARGE SCALE GENOMIC DNA]</scope>
    <source>
        <strain evidence="3">51987-8</strain>
    </source>
</reference>
<feature type="compositionally biased region" description="Polar residues" evidence="2">
    <location>
        <begin position="1"/>
        <end position="13"/>
    </location>
</feature>
<dbReference type="Proteomes" id="UP000076154">
    <property type="component" value="Unassembled WGS sequence"/>
</dbReference>
<gene>
    <name evidence="3" type="ORF">Hypma_007932</name>
</gene>
<sequence>MTPNQATFWSSRASGREKPKKPSIIIPPTPINACRDSFSQPQKILPSLQYSVSSTACVTPISPTSLSPLSPESHLMEDTIAEGTASSDVIVIAELFATLKRTATALNTTFHRLEKQTEKMAGLAPAMKAAEQMRDVRAKLEQQIARHDTTMREVRSLLESTVKASLIQRLKSQIYTAIRETVATEIDQRVEQELLKQIPQKLRQQGQVHQRQVLEIKTSIHNSEARHHNASLWSPSLTEPLRPLLRPLPSAAQSPAYVVRGPFPPTSSTIATPMSAFPMVPTSTPLVAAPALMMPRGSSQIFELVPPTPSPLFPRDLKSLFALGPDAAKRLLQDYGIDHGQSPSSQESHPKAPPRGLTDSAIDLSPIVSPLDAADSREQDINHFMAHIGVRPIPYGAPSKTERRPHLHVVIPGGPTFAVANYY</sequence>
<comment type="caution">
    <text evidence="3">The sequence shown here is derived from an EMBL/GenBank/DDBJ whole genome shotgun (WGS) entry which is preliminary data.</text>
</comment>
<dbReference type="AlphaFoldDB" id="A0A369JXP8"/>
<feature type="coiled-coil region" evidence="1">
    <location>
        <begin position="126"/>
        <end position="157"/>
    </location>
</feature>
<organism evidence="3 4">
    <name type="scientific">Hypsizygus marmoreus</name>
    <name type="common">White beech mushroom</name>
    <name type="synonym">Agaricus marmoreus</name>
    <dbReference type="NCBI Taxonomy" id="39966"/>
    <lineage>
        <taxon>Eukaryota</taxon>
        <taxon>Fungi</taxon>
        <taxon>Dikarya</taxon>
        <taxon>Basidiomycota</taxon>
        <taxon>Agaricomycotina</taxon>
        <taxon>Agaricomycetes</taxon>
        <taxon>Agaricomycetidae</taxon>
        <taxon>Agaricales</taxon>
        <taxon>Tricholomatineae</taxon>
        <taxon>Lyophyllaceae</taxon>
        <taxon>Hypsizygus</taxon>
    </lineage>
</organism>